<reference evidence="2" key="1">
    <citation type="submission" date="2015-07" db="EMBL/GenBank/DDBJ databases">
        <title>Genome sequencing of Sunxiuqinia dokdonensis strain SK.</title>
        <authorList>
            <person name="Ahn S."/>
            <person name="Kim B.-C."/>
        </authorList>
    </citation>
    <scope>NUCLEOTIDE SEQUENCE [LARGE SCALE GENOMIC DNA]</scope>
    <source>
        <strain evidence="2">SK</strain>
    </source>
</reference>
<dbReference type="EMBL" id="LGIA01000208">
    <property type="protein sequence ID" value="KOH42884.1"/>
    <property type="molecule type" value="Genomic_DNA"/>
</dbReference>
<evidence type="ECO:0000313" key="1">
    <source>
        <dbReference type="EMBL" id="KOH42884.1"/>
    </source>
</evidence>
<sequence>MIFDSQIEKVDDNHRIRFLNQILLWLQIYIDSKCLVN</sequence>
<accession>A0A0L8V395</accession>
<keyword evidence="2" id="KW-1185">Reference proteome</keyword>
<protein>
    <submittedName>
        <fullName evidence="1">Uncharacterized protein</fullName>
    </submittedName>
</protein>
<evidence type="ECO:0000313" key="2">
    <source>
        <dbReference type="Proteomes" id="UP000036958"/>
    </source>
</evidence>
<dbReference type="Proteomes" id="UP000036958">
    <property type="component" value="Unassembled WGS sequence"/>
</dbReference>
<gene>
    <name evidence="1" type="ORF">NC99_43270</name>
</gene>
<organism evidence="1 2">
    <name type="scientific">Sunxiuqinia dokdonensis</name>
    <dbReference type="NCBI Taxonomy" id="1409788"/>
    <lineage>
        <taxon>Bacteria</taxon>
        <taxon>Pseudomonadati</taxon>
        <taxon>Bacteroidota</taxon>
        <taxon>Bacteroidia</taxon>
        <taxon>Marinilabiliales</taxon>
        <taxon>Prolixibacteraceae</taxon>
        <taxon>Sunxiuqinia</taxon>
    </lineage>
</organism>
<dbReference type="AlphaFoldDB" id="A0A0L8V395"/>
<proteinExistence type="predicted"/>
<name>A0A0L8V395_9BACT</name>
<comment type="caution">
    <text evidence="1">The sequence shown here is derived from an EMBL/GenBank/DDBJ whole genome shotgun (WGS) entry which is preliminary data.</text>
</comment>